<gene>
    <name evidence="2" type="ORF">SCP_0111290</name>
</gene>
<dbReference type="GeneID" id="38775163"/>
<dbReference type="PROSITE" id="PS50181">
    <property type="entry name" value="FBOX"/>
    <property type="match status" value="1"/>
</dbReference>
<dbReference type="Proteomes" id="UP000287166">
    <property type="component" value="Unassembled WGS sequence"/>
</dbReference>
<evidence type="ECO:0000259" key="1">
    <source>
        <dbReference type="PROSITE" id="PS50181"/>
    </source>
</evidence>
<dbReference type="STRING" id="139825.A0A401G7V2"/>
<accession>A0A401G7V2</accession>
<dbReference type="AlphaFoldDB" id="A0A401G7V2"/>
<evidence type="ECO:0000313" key="3">
    <source>
        <dbReference type="Proteomes" id="UP000287166"/>
    </source>
</evidence>
<protein>
    <recommendedName>
        <fullName evidence="1">F-box domain-containing protein</fullName>
    </recommendedName>
</protein>
<proteinExistence type="predicted"/>
<dbReference type="Pfam" id="PF12937">
    <property type="entry name" value="F-box-like"/>
    <property type="match status" value="1"/>
</dbReference>
<reference evidence="2 3" key="1">
    <citation type="journal article" date="2018" name="Sci. Rep.">
        <title>Genome sequence of the cauliflower mushroom Sparassis crispa (Hanabiratake) and its association with beneficial usage.</title>
        <authorList>
            <person name="Kiyama R."/>
            <person name="Furutani Y."/>
            <person name="Kawaguchi K."/>
            <person name="Nakanishi T."/>
        </authorList>
    </citation>
    <scope>NUCLEOTIDE SEQUENCE [LARGE SCALE GENOMIC DNA]</scope>
</reference>
<dbReference type="EMBL" id="BFAD01000001">
    <property type="protein sequence ID" value="GBE78246.1"/>
    <property type="molecule type" value="Genomic_DNA"/>
</dbReference>
<organism evidence="2 3">
    <name type="scientific">Sparassis crispa</name>
    <dbReference type="NCBI Taxonomy" id="139825"/>
    <lineage>
        <taxon>Eukaryota</taxon>
        <taxon>Fungi</taxon>
        <taxon>Dikarya</taxon>
        <taxon>Basidiomycota</taxon>
        <taxon>Agaricomycotina</taxon>
        <taxon>Agaricomycetes</taxon>
        <taxon>Polyporales</taxon>
        <taxon>Sparassidaceae</taxon>
        <taxon>Sparassis</taxon>
    </lineage>
</organism>
<dbReference type="OrthoDB" id="3256413at2759"/>
<feature type="domain" description="F-box" evidence="1">
    <location>
        <begin position="7"/>
        <end position="54"/>
    </location>
</feature>
<dbReference type="InterPro" id="IPR001810">
    <property type="entry name" value="F-box_dom"/>
</dbReference>
<dbReference type="SUPFAM" id="SSF81383">
    <property type="entry name" value="F-box domain"/>
    <property type="match status" value="1"/>
</dbReference>
<dbReference type="RefSeq" id="XP_027609159.1">
    <property type="nucleotide sequence ID" value="XM_027753358.1"/>
</dbReference>
<dbReference type="InParanoid" id="A0A401G7V2"/>
<dbReference type="CDD" id="cd09917">
    <property type="entry name" value="F-box_SF"/>
    <property type="match status" value="1"/>
</dbReference>
<sequence length="514" mass="58211">MSTSPETSHLCLLPTELVIQIFSDLDIRSLLVCKQVCRLFKDIIVDAAAIQYKIELLVSGMDDGPPSGMSAAERLQMLKRHRNAWNNLRFSSEKTIPMLKGEVWELYGGVLSQARGPQSLAFKQLPSVIRGIEEKEWIVQDLEFRIRDFGMDPSQDLLVVIESHSAHNQAFCIHLLNLYTGTPHTSAPHPAILEHIPSGDNYSYAIQISAQFLGVLFISGNDNDSELLVWNWRTGSRHLWLCGPDSASFTFLSDRHIIIGAIDRDDDELHERQPEPELIVMDFLNTSGEKIITKSADFLCAFHFPLLSYWATPLAMSIRSDPAPSWRPNPDLQVPFYAAKNDRLFVITFWMADALTVRTFLLFVPSSTISSHLDSMTLGETKHHVTWEEWGPKGTRMIPASPGHSSVWVCYVFGMKFVSPTRKDGRKSIDIYDFNPLALRRSEGGPTPMVNETAMQNGRIFQHEVTTSLPYRRWTLTPPALEGERDFDAVMLSEDTLLTVSSESNVRWYRILTL</sequence>
<comment type="caution">
    <text evidence="2">The sequence shown here is derived from an EMBL/GenBank/DDBJ whole genome shotgun (WGS) entry which is preliminary data.</text>
</comment>
<name>A0A401G7V2_9APHY</name>
<evidence type="ECO:0000313" key="2">
    <source>
        <dbReference type="EMBL" id="GBE78246.1"/>
    </source>
</evidence>
<dbReference type="InterPro" id="IPR036047">
    <property type="entry name" value="F-box-like_dom_sf"/>
</dbReference>
<dbReference type="SUPFAM" id="SSF82171">
    <property type="entry name" value="DPP6 N-terminal domain-like"/>
    <property type="match status" value="1"/>
</dbReference>
<dbReference type="Gene3D" id="1.20.1280.50">
    <property type="match status" value="1"/>
</dbReference>
<keyword evidence="3" id="KW-1185">Reference proteome</keyword>
<dbReference type="SMART" id="SM00256">
    <property type="entry name" value="FBOX"/>
    <property type="match status" value="1"/>
</dbReference>